<reference evidence="1" key="1">
    <citation type="journal article" date="2014" name="Front. Microbiol.">
        <title>High frequency of phylogenetically diverse reductive dehalogenase-homologous genes in deep subseafloor sedimentary metagenomes.</title>
        <authorList>
            <person name="Kawai M."/>
            <person name="Futagami T."/>
            <person name="Toyoda A."/>
            <person name="Takaki Y."/>
            <person name="Nishi S."/>
            <person name="Hori S."/>
            <person name="Arai W."/>
            <person name="Tsubouchi T."/>
            <person name="Morono Y."/>
            <person name="Uchiyama I."/>
            <person name="Ito T."/>
            <person name="Fujiyama A."/>
            <person name="Inagaki F."/>
            <person name="Takami H."/>
        </authorList>
    </citation>
    <scope>NUCLEOTIDE SEQUENCE</scope>
    <source>
        <strain evidence="1">Expedition CK06-06</strain>
    </source>
</reference>
<name>X1D919_9ZZZZ</name>
<dbReference type="EMBL" id="BART01023230">
    <property type="protein sequence ID" value="GAH04795.1"/>
    <property type="molecule type" value="Genomic_DNA"/>
</dbReference>
<dbReference type="AlphaFoldDB" id="X1D919"/>
<proteinExistence type="predicted"/>
<feature type="non-terminal residue" evidence="1">
    <location>
        <position position="86"/>
    </location>
</feature>
<organism evidence="1">
    <name type="scientific">marine sediment metagenome</name>
    <dbReference type="NCBI Taxonomy" id="412755"/>
    <lineage>
        <taxon>unclassified sequences</taxon>
        <taxon>metagenomes</taxon>
        <taxon>ecological metagenomes</taxon>
    </lineage>
</organism>
<sequence>MKKFPNELKGFINNTQWTFAKTYAATWPHHYIVRERVDENLFLKMVKHIRCFGYEGRFYKAKIMYFEEDGYVFWTMGEPIEETTII</sequence>
<comment type="caution">
    <text evidence="1">The sequence shown here is derived from an EMBL/GenBank/DDBJ whole genome shotgun (WGS) entry which is preliminary data.</text>
</comment>
<accession>X1D919</accession>
<gene>
    <name evidence="1" type="ORF">S01H4_42320</name>
</gene>
<evidence type="ECO:0000313" key="1">
    <source>
        <dbReference type="EMBL" id="GAH04795.1"/>
    </source>
</evidence>
<protein>
    <submittedName>
        <fullName evidence="1">Uncharacterized protein</fullName>
    </submittedName>
</protein>